<feature type="transmembrane region" description="Helical" evidence="6">
    <location>
        <begin position="72"/>
        <end position="91"/>
    </location>
</feature>
<evidence type="ECO:0000256" key="4">
    <source>
        <dbReference type="ARBA" id="ARBA00022989"/>
    </source>
</evidence>
<feature type="transmembrane region" description="Helical" evidence="6">
    <location>
        <begin position="34"/>
        <end position="52"/>
    </location>
</feature>
<accession>A0A1I0CWN9</accession>
<evidence type="ECO:0000256" key="1">
    <source>
        <dbReference type="ARBA" id="ARBA00004651"/>
    </source>
</evidence>
<reference evidence="8" key="1">
    <citation type="submission" date="2016-10" db="EMBL/GenBank/DDBJ databases">
        <authorList>
            <person name="Varghese N."/>
            <person name="Submissions S."/>
        </authorList>
    </citation>
    <scope>NUCLEOTIDE SEQUENCE [LARGE SCALE GENOMIC DNA]</scope>
    <source>
        <strain evidence="8">CGMCC 1.3566</strain>
    </source>
</reference>
<evidence type="ECO:0000256" key="3">
    <source>
        <dbReference type="ARBA" id="ARBA00022692"/>
    </source>
</evidence>
<dbReference type="OrthoDB" id="2355635at2"/>
<comment type="subcellular location">
    <subcellularLocation>
        <location evidence="1">Cell membrane</location>
        <topology evidence="1">Multi-pass membrane protein</topology>
    </subcellularLocation>
</comment>
<dbReference type="STRING" id="237682.SAMN05421676_103317"/>
<evidence type="ECO:0000256" key="5">
    <source>
        <dbReference type="ARBA" id="ARBA00023136"/>
    </source>
</evidence>
<keyword evidence="8" id="KW-1185">Reference proteome</keyword>
<name>A0A1I0CWN9_9BACI</name>
<proteinExistence type="predicted"/>
<feature type="transmembrane region" description="Helical" evidence="6">
    <location>
        <begin position="12"/>
        <end position="28"/>
    </location>
</feature>
<protein>
    <submittedName>
        <fullName evidence="7">ATP synthase protein I</fullName>
    </submittedName>
</protein>
<feature type="transmembrane region" description="Helical" evidence="6">
    <location>
        <begin position="97"/>
        <end position="117"/>
    </location>
</feature>
<dbReference type="Proteomes" id="UP000199095">
    <property type="component" value="Unassembled WGS sequence"/>
</dbReference>
<dbReference type="EMBL" id="FOHJ01000003">
    <property type="protein sequence ID" value="SET24171.1"/>
    <property type="molecule type" value="Genomic_DNA"/>
</dbReference>
<organism evidence="7 8">
    <name type="scientific">Salinibacillus kushneri</name>
    <dbReference type="NCBI Taxonomy" id="237682"/>
    <lineage>
        <taxon>Bacteria</taxon>
        <taxon>Bacillati</taxon>
        <taxon>Bacillota</taxon>
        <taxon>Bacilli</taxon>
        <taxon>Bacillales</taxon>
        <taxon>Bacillaceae</taxon>
        <taxon>Salinibacillus</taxon>
    </lineage>
</organism>
<keyword evidence="5 6" id="KW-0472">Membrane</keyword>
<sequence length="126" mass="14527">MQQYKMMVNRQRKWMLYLLALFVIGWGFTSYPDIFLSLILGSSLSFFNLWLIQRKVNQVGHAASKQVTSRALGTFSRFASAALAVVIAFRYPQYFQAIPVILGLMTAYMVIIIDYALHLKELNPRK</sequence>
<dbReference type="InterPro" id="IPR039072">
    <property type="entry name" value="ATP_synth_I_Bacilli"/>
</dbReference>
<keyword evidence="2" id="KW-1003">Cell membrane</keyword>
<dbReference type="GO" id="GO:0005886">
    <property type="term" value="C:plasma membrane"/>
    <property type="evidence" value="ECO:0007669"/>
    <property type="project" value="UniProtKB-SubCell"/>
</dbReference>
<gene>
    <name evidence="7" type="ORF">SAMN05421676_103317</name>
</gene>
<keyword evidence="4 6" id="KW-1133">Transmembrane helix</keyword>
<dbReference type="PANTHER" id="PTHR40035">
    <property type="entry name" value="ATP SYNTHASE PROTEIN I"/>
    <property type="match status" value="1"/>
</dbReference>
<evidence type="ECO:0000313" key="7">
    <source>
        <dbReference type="EMBL" id="SET24171.1"/>
    </source>
</evidence>
<dbReference type="Pfam" id="PF03899">
    <property type="entry name" value="ATP-synt_I"/>
    <property type="match status" value="1"/>
</dbReference>
<evidence type="ECO:0000256" key="2">
    <source>
        <dbReference type="ARBA" id="ARBA00022475"/>
    </source>
</evidence>
<keyword evidence="3 6" id="KW-0812">Transmembrane</keyword>
<dbReference type="InterPro" id="IPR005598">
    <property type="entry name" value="ATP_synth_I"/>
</dbReference>
<evidence type="ECO:0000313" key="8">
    <source>
        <dbReference type="Proteomes" id="UP000199095"/>
    </source>
</evidence>
<dbReference type="RefSeq" id="WP_093133090.1">
    <property type="nucleotide sequence ID" value="NZ_FOHJ01000003.1"/>
</dbReference>
<evidence type="ECO:0000256" key="6">
    <source>
        <dbReference type="SAM" id="Phobius"/>
    </source>
</evidence>
<dbReference type="PANTHER" id="PTHR40035:SF1">
    <property type="entry name" value="ATP SYNTHASE PROTEIN I"/>
    <property type="match status" value="1"/>
</dbReference>
<dbReference type="AlphaFoldDB" id="A0A1I0CWN9"/>